<sequence length="91" mass="10079">MPPPLLMPRRRRRRTDSIAVIVIARPPSPSSSSATVLACLPNLVVKSESPELIATFLPCRDCDLSRETRHLDVDLLGVVFVSGDDYTMEET</sequence>
<proteinExistence type="predicted"/>
<dbReference type="EMBL" id="BTGU01010067">
    <property type="protein sequence ID" value="GMN71388.1"/>
    <property type="molecule type" value="Genomic_DNA"/>
</dbReference>
<dbReference type="Proteomes" id="UP001187192">
    <property type="component" value="Unassembled WGS sequence"/>
</dbReference>
<evidence type="ECO:0000313" key="1">
    <source>
        <dbReference type="EMBL" id="GMN71388.1"/>
    </source>
</evidence>
<reference evidence="1" key="1">
    <citation type="submission" date="2023-07" db="EMBL/GenBank/DDBJ databases">
        <title>draft genome sequence of fig (Ficus carica).</title>
        <authorList>
            <person name="Takahashi T."/>
            <person name="Nishimura K."/>
        </authorList>
    </citation>
    <scope>NUCLEOTIDE SEQUENCE</scope>
</reference>
<keyword evidence="2" id="KW-1185">Reference proteome</keyword>
<organism evidence="1 2">
    <name type="scientific">Ficus carica</name>
    <name type="common">Common fig</name>
    <dbReference type="NCBI Taxonomy" id="3494"/>
    <lineage>
        <taxon>Eukaryota</taxon>
        <taxon>Viridiplantae</taxon>
        <taxon>Streptophyta</taxon>
        <taxon>Embryophyta</taxon>
        <taxon>Tracheophyta</taxon>
        <taxon>Spermatophyta</taxon>
        <taxon>Magnoliopsida</taxon>
        <taxon>eudicotyledons</taxon>
        <taxon>Gunneridae</taxon>
        <taxon>Pentapetalae</taxon>
        <taxon>rosids</taxon>
        <taxon>fabids</taxon>
        <taxon>Rosales</taxon>
        <taxon>Moraceae</taxon>
        <taxon>Ficeae</taxon>
        <taxon>Ficus</taxon>
    </lineage>
</organism>
<name>A0AA88JC60_FICCA</name>
<comment type="caution">
    <text evidence="1">The sequence shown here is derived from an EMBL/GenBank/DDBJ whole genome shotgun (WGS) entry which is preliminary data.</text>
</comment>
<dbReference type="AlphaFoldDB" id="A0AA88JC60"/>
<gene>
    <name evidence="1" type="ORF">TIFTF001_051824</name>
</gene>
<accession>A0AA88JC60</accession>
<evidence type="ECO:0000313" key="2">
    <source>
        <dbReference type="Proteomes" id="UP001187192"/>
    </source>
</evidence>
<protein>
    <submittedName>
        <fullName evidence="1">Uncharacterized protein</fullName>
    </submittedName>
</protein>